<name>A0ABQ8JY65_9APHY</name>
<keyword evidence="4" id="KW-1185">Reference proteome</keyword>
<dbReference type="CDD" id="cd00882">
    <property type="entry name" value="Ras_like_GTPase"/>
    <property type="match status" value="1"/>
</dbReference>
<dbReference type="EMBL" id="JADCUA010000042">
    <property type="protein sequence ID" value="KAH9829189.1"/>
    <property type="molecule type" value="Genomic_DNA"/>
</dbReference>
<dbReference type="Pfam" id="PF01926">
    <property type="entry name" value="MMR_HSR1"/>
    <property type="match status" value="1"/>
</dbReference>
<dbReference type="GO" id="GO:0016787">
    <property type="term" value="F:hydrolase activity"/>
    <property type="evidence" value="ECO:0007669"/>
    <property type="project" value="UniProtKB-KW"/>
</dbReference>
<reference evidence="3 4" key="1">
    <citation type="journal article" date="2021" name="Environ. Microbiol.">
        <title>Gene family expansions and transcriptome signatures uncover fungal adaptations to wood decay.</title>
        <authorList>
            <person name="Hage H."/>
            <person name="Miyauchi S."/>
            <person name="Viragh M."/>
            <person name="Drula E."/>
            <person name="Min B."/>
            <person name="Chaduli D."/>
            <person name="Navarro D."/>
            <person name="Favel A."/>
            <person name="Norest M."/>
            <person name="Lesage-Meessen L."/>
            <person name="Balint B."/>
            <person name="Merenyi Z."/>
            <person name="de Eugenio L."/>
            <person name="Morin E."/>
            <person name="Martinez A.T."/>
            <person name="Baldrian P."/>
            <person name="Stursova M."/>
            <person name="Martinez M.J."/>
            <person name="Novotny C."/>
            <person name="Magnuson J.K."/>
            <person name="Spatafora J.W."/>
            <person name="Maurice S."/>
            <person name="Pangilinan J."/>
            <person name="Andreopoulos W."/>
            <person name="LaButti K."/>
            <person name="Hundley H."/>
            <person name="Na H."/>
            <person name="Kuo A."/>
            <person name="Barry K."/>
            <person name="Lipzen A."/>
            <person name="Henrissat B."/>
            <person name="Riley R."/>
            <person name="Ahrendt S."/>
            <person name="Nagy L.G."/>
            <person name="Grigoriev I.V."/>
            <person name="Martin F."/>
            <person name="Rosso M.N."/>
        </authorList>
    </citation>
    <scope>NUCLEOTIDE SEQUENCE [LARGE SCALE GENOMIC DNA]</scope>
    <source>
        <strain evidence="3 4">CIRM-BRFM 1785</strain>
    </source>
</reference>
<protein>
    <submittedName>
        <fullName evidence="3">P-loop containing nucleoside triphosphate hydrolase protein</fullName>
    </submittedName>
</protein>
<evidence type="ECO:0000256" key="1">
    <source>
        <dbReference type="SAM" id="MobiDB-lite"/>
    </source>
</evidence>
<keyword evidence="3" id="KW-0378">Hydrolase</keyword>
<evidence type="ECO:0000313" key="4">
    <source>
        <dbReference type="Proteomes" id="UP000814176"/>
    </source>
</evidence>
<dbReference type="SUPFAM" id="SSF52540">
    <property type="entry name" value="P-loop containing nucleoside triphosphate hydrolases"/>
    <property type="match status" value="1"/>
</dbReference>
<evidence type="ECO:0000259" key="2">
    <source>
        <dbReference type="Pfam" id="PF01926"/>
    </source>
</evidence>
<feature type="compositionally biased region" description="Basic and acidic residues" evidence="1">
    <location>
        <begin position="244"/>
        <end position="253"/>
    </location>
</feature>
<evidence type="ECO:0000313" key="3">
    <source>
        <dbReference type="EMBL" id="KAH9829189.1"/>
    </source>
</evidence>
<feature type="region of interest" description="Disordered" evidence="1">
    <location>
        <begin position="244"/>
        <end position="266"/>
    </location>
</feature>
<comment type="caution">
    <text evidence="3">The sequence shown here is derived from an EMBL/GenBank/DDBJ whole genome shotgun (WGS) entry which is preliminary data.</text>
</comment>
<dbReference type="InterPro" id="IPR006073">
    <property type="entry name" value="GTP-bd"/>
</dbReference>
<proteinExistence type="predicted"/>
<accession>A0ABQ8JY65</accession>
<dbReference type="InterPro" id="IPR027417">
    <property type="entry name" value="P-loop_NTPase"/>
</dbReference>
<dbReference type="Gene3D" id="3.40.50.300">
    <property type="entry name" value="P-loop containing nucleotide triphosphate hydrolases"/>
    <property type="match status" value="1"/>
</dbReference>
<feature type="domain" description="G" evidence="2">
    <location>
        <begin position="15"/>
        <end position="75"/>
    </location>
</feature>
<gene>
    <name evidence="3" type="ORF">C8Q71DRAFT_791558</name>
</gene>
<organism evidence="3 4">
    <name type="scientific">Rhodofomes roseus</name>
    <dbReference type="NCBI Taxonomy" id="34475"/>
    <lineage>
        <taxon>Eukaryota</taxon>
        <taxon>Fungi</taxon>
        <taxon>Dikarya</taxon>
        <taxon>Basidiomycota</taxon>
        <taxon>Agaricomycotina</taxon>
        <taxon>Agaricomycetes</taxon>
        <taxon>Polyporales</taxon>
        <taxon>Rhodofomes</taxon>
    </lineage>
</organism>
<dbReference type="Proteomes" id="UP000814176">
    <property type="component" value="Unassembled WGS sequence"/>
</dbReference>
<dbReference type="GeneID" id="72006102"/>
<sequence>MAALLRRRTGLTAYILVMGSTGTGKSTFINLASGSDLRVGTGLHSQTATVELSRSFKHKSQRIIMVDTPGFDDTVKSDADVLTTIATYLERLYRKGIRIRGIIYLHRITDNRMGGTALRNLRMFEAICGEPAMASTVVVLNMWDQVQPGVAEARETELRKSDIFFKPTVNAGAQMKPHWGNQDSAAAILDYLVARRPVVLKIQHEMADEHKAIHTTSAGLVLLGDLAAKELKHAEELRRIREERAEARSRKDADEEGGLEDSEKSVEALRRKLAEEQQRLLEATNQASDNHGGFHRKLIMFLRRRLQLGH</sequence>
<dbReference type="RefSeq" id="XP_047772691.1">
    <property type="nucleotide sequence ID" value="XM_047925370.1"/>
</dbReference>